<protein>
    <recommendedName>
        <fullName evidence="2">DUF7582 domain-containing protein</fullName>
    </recommendedName>
</protein>
<evidence type="ECO:0000313" key="3">
    <source>
        <dbReference type="EMBL" id="KAH8696052.1"/>
    </source>
</evidence>
<dbReference type="InterPro" id="IPR056004">
    <property type="entry name" value="DUF7582"/>
</dbReference>
<organism evidence="3 4">
    <name type="scientific">Talaromyces proteolyticus</name>
    <dbReference type="NCBI Taxonomy" id="1131652"/>
    <lineage>
        <taxon>Eukaryota</taxon>
        <taxon>Fungi</taxon>
        <taxon>Dikarya</taxon>
        <taxon>Ascomycota</taxon>
        <taxon>Pezizomycotina</taxon>
        <taxon>Eurotiomycetes</taxon>
        <taxon>Eurotiomycetidae</taxon>
        <taxon>Eurotiales</taxon>
        <taxon>Trichocomaceae</taxon>
        <taxon>Talaromyces</taxon>
        <taxon>Talaromyces sect. Bacilispori</taxon>
    </lineage>
</organism>
<reference evidence="3" key="1">
    <citation type="submission" date="2021-12" db="EMBL/GenBank/DDBJ databases">
        <title>Convergent genome expansion in fungi linked to evolution of root-endophyte symbiosis.</title>
        <authorList>
            <consortium name="DOE Joint Genome Institute"/>
            <person name="Ke Y.-H."/>
            <person name="Bonito G."/>
            <person name="Liao H.-L."/>
            <person name="Looney B."/>
            <person name="Rojas-Flechas A."/>
            <person name="Nash J."/>
            <person name="Hameed K."/>
            <person name="Schadt C."/>
            <person name="Martin F."/>
            <person name="Crous P.W."/>
            <person name="Miettinen O."/>
            <person name="Magnuson J.K."/>
            <person name="Labbe J."/>
            <person name="Jacobson D."/>
            <person name="Doktycz M.J."/>
            <person name="Veneault-Fourrey C."/>
            <person name="Kuo A."/>
            <person name="Mondo S."/>
            <person name="Calhoun S."/>
            <person name="Riley R."/>
            <person name="Ohm R."/>
            <person name="LaButti K."/>
            <person name="Andreopoulos B."/>
            <person name="Pangilinan J."/>
            <person name="Nolan M."/>
            <person name="Tritt A."/>
            <person name="Clum A."/>
            <person name="Lipzen A."/>
            <person name="Daum C."/>
            <person name="Barry K."/>
            <person name="Grigoriev I.V."/>
            <person name="Vilgalys R."/>
        </authorList>
    </citation>
    <scope>NUCLEOTIDE SEQUENCE</scope>
    <source>
        <strain evidence="3">PMI_201</strain>
    </source>
</reference>
<dbReference type="Pfam" id="PF24483">
    <property type="entry name" value="DUF7582"/>
    <property type="match status" value="1"/>
</dbReference>
<evidence type="ECO:0000256" key="1">
    <source>
        <dbReference type="SAM" id="MobiDB-lite"/>
    </source>
</evidence>
<keyword evidence="4" id="KW-1185">Reference proteome</keyword>
<evidence type="ECO:0000259" key="2">
    <source>
        <dbReference type="Pfam" id="PF24483"/>
    </source>
</evidence>
<evidence type="ECO:0000313" key="4">
    <source>
        <dbReference type="Proteomes" id="UP001201262"/>
    </source>
</evidence>
<dbReference type="GeneID" id="70246580"/>
<dbReference type="RefSeq" id="XP_046070990.1">
    <property type="nucleotide sequence ID" value="XM_046216293.1"/>
</dbReference>
<accession>A0AAD4PZ50</accession>
<comment type="caution">
    <text evidence="3">The sequence shown here is derived from an EMBL/GenBank/DDBJ whole genome shotgun (WGS) entry which is preliminary data.</text>
</comment>
<sequence>MISPPLSPDFNFDSDALTPSTLPALEYISQKLQQKSLHVTLLVGRGQPVPTGQPADLIIIPVTKLDLPSWKIFYKIVEKGAKKFSLGQCWTDALNEHLSLRLKNEYLVEQSIRQNDILFSQEGLTLLNVDRIYTLKRRLCVLANTQQTKKNTVNEEKYISSCVHLLHKTVTNCQGRPFSLGFFHRVYEHLSVTDDLLTKVATAYKARYGQDGIVIPKPKAVPTAAPVRREAARRSPVMRVGPRARRPGMASSRNVPTRVPSRAGTPKRGPKTPISASDVTPITRNEWNILIGPEFYQNKPTITMWVPTPSAVPVFG</sequence>
<feature type="domain" description="DUF7582" evidence="2">
    <location>
        <begin position="15"/>
        <end position="210"/>
    </location>
</feature>
<dbReference type="EMBL" id="JAJTJA010000007">
    <property type="protein sequence ID" value="KAH8696052.1"/>
    <property type="molecule type" value="Genomic_DNA"/>
</dbReference>
<dbReference type="Proteomes" id="UP001201262">
    <property type="component" value="Unassembled WGS sequence"/>
</dbReference>
<proteinExistence type="predicted"/>
<name>A0AAD4PZ50_9EURO</name>
<dbReference type="AlphaFoldDB" id="A0AAD4PZ50"/>
<gene>
    <name evidence="3" type="ORF">BGW36DRAFT_380131</name>
</gene>
<feature type="region of interest" description="Disordered" evidence="1">
    <location>
        <begin position="225"/>
        <end position="278"/>
    </location>
</feature>